<evidence type="ECO:0000313" key="3">
    <source>
        <dbReference type="Proteomes" id="UP001345013"/>
    </source>
</evidence>
<dbReference type="EMBL" id="JAVRRG010000004">
    <property type="protein sequence ID" value="KAK5101456.1"/>
    <property type="molecule type" value="Genomic_DNA"/>
</dbReference>
<protein>
    <submittedName>
        <fullName evidence="2">Uncharacterized protein</fullName>
    </submittedName>
</protein>
<keyword evidence="3" id="KW-1185">Reference proteome</keyword>
<dbReference type="Proteomes" id="UP001345013">
    <property type="component" value="Unassembled WGS sequence"/>
</dbReference>
<accession>A0ABR0KND4</accession>
<evidence type="ECO:0000256" key="1">
    <source>
        <dbReference type="SAM" id="MobiDB-lite"/>
    </source>
</evidence>
<feature type="compositionally biased region" description="Polar residues" evidence="1">
    <location>
        <begin position="16"/>
        <end position="26"/>
    </location>
</feature>
<comment type="caution">
    <text evidence="2">The sequence shown here is derived from an EMBL/GenBank/DDBJ whole genome shotgun (WGS) entry which is preliminary data.</text>
</comment>
<name>A0ABR0KND4_9EURO</name>
<sequence length="139" mass="15523">MESTSDLSEGDGIRNVQPTTPASSGQAIRATIRTKNAALHQPVDNLPTLERRTTPKLARWTSSFPPRSRHLVTNMFRGKSREHHNLVVQHNVCPPRDVCNAKRALESDNDMELAIKSCYRSYGSLLVATADENENELEV</sequence>
<proteinExistence type="predicted"/>
<organism evidence="2 3">
    <name type="scientific">Lithohypha guttulata</name>
    <dbReference type="NCBI Taxonomy" id="1690604"/>
    <lineage>
        <taxon>Eukaryota</taxon>
        <taxon>Fungi</taxon>
        <taxon>Dikarya</taxon>
        <taxon>Ascomycota</taxon>
        <taxon>Pezizomycotina</taxon>
        <taxon>Eurotiomycetes</taxon>
        <taxon>Chaetothyriomycetidae</taxon>
        <taxon>Chaetothyriales</taxon>
        <taxon>Trichomeriaceae</taxon>
        <taxon>Lithohypha</taxon>
    </lineage>
</organism>
<reference evidence="2 3" key="1">
    <citation type="submission" date="2023-08" db="EMBL/GenBank/DDBJ databases">
        <title>Black Yeasts Isolated from many extreme environments.</title>
        <authorList>
            <person name="Coleine C."/>
            <person name="Stajich J.E."/>
            <person name="Selbmann L."/>
        </authorList>
    </citation>
    <scope>NUCLEOTIDE SEQUENCE [LARGE SCALE GENOMIC DNA]</scope>
    <source>
        <strain evidence="2 3">CCFEE 5885</strain>
    </source>
</reference>
<gene>
    <name evidence="2" type="ORF">LTR24_000511</name>
</gene>
<feature type="region of interest" description="Disordered" evidence="1">
    <location>
        <begin position="1"/>
        <end position="26"/>
    </location>
</feature>
<evidence type="ECO:0000313" key="2">
    <source>
        <dbReference type="EMBL" id="KAK5101456.1"/>
    </source>
</evidence>